<name>A0ABP1R6H9_9HEXA</name>
<keyword evidence="1" id="KW-1133">Transmembrane helix</keyword>
<accession>A0ABP1R6H9</accession>
<evidence type="ECO:0000256" key="1">
    <source>
        <dbReference type="SAM" id="Phobius"/>
    </source>
</evidence>
<keyword evidence="1" id="KW-0472">Membrane</keyword>
<feature type="transmembrane region" description="Helical" evidence="1">
    <location>
        <begin position="307"/>
        <end position="327"/>
    </location>
</feature>
<evidence type="ECO:0000313" key="2">
    <source>
        <dbReference type="EMBL" id="CAL8121352.1"/>
    </source>
</evidence>
<gene>
    <name evidence="2" type="ORF">ODALV1_LOCUS19343</name>
</gene>
<reference evidence="2 3" key="1">
    <citation type="submission" date="2024-08" db="EMBL/GenBank/DDBJ databases">
        <authorList>
            <person name="Cucini C."/>
            <person name="Frati F."/>
        </authorList>
    </citation>
    <scope>NUCLEOTIDE SEQUENCE [LARGE SCALE GENOMIC DNA]</scope>
</reference>
<organism evidence="2 3">
    <name type="scientific">Orchesella dallaii</name>
    <dbReference type="NCBI Taxonomy" id="48710"/>
    <lineage>
        <taxon>Eukaryota</taxon>
        <taxon>Metazoa</taxon>
        <taxon>Ecdysozoa</taxon>
        <taxon>Arthropoda</taxon>
        <taxon>Hexapoda</taxon>
        <taxon>Collembola</taxon>
        <taxon>Entomobryomorpha</taxon>
        <taxon>Entomobryoidea</taxon>
        <taxon>Orchesellidae</taxon>
        <taxon>Orchesellinae</taxon>
        <taxon>Orchesella</taxon>
    </lineage>
</organism>
<proteinExistence type="predicted"/>
<protein>
    <submittedName>
        <fullName evidence="2">Uncharacterized protein</fullName>
    </submittedName>
</protein>
<dbReference type="EMBL" id="CAXLJM020000065">
    <property type="protein sequence ID" value="CAL8121352.1"/>
    <property type="molecule type" value="Genomic_DNA"/>
</dbReference>
<comment type="caution">
    <text evidence="2">The sequence shown here is derived from an EMBL/GenBank/DDBJ whole genome shotgun (WGS) entry which is preliminary data.</text>
</comment>
<feature type="transmembrane region" description="Helical" evidence="1">
    <location>
        <begin position="563"/>
        <end position="582"/>
    </location>
</feature>
<evidence type="ECO:0000313" key="3">
    <source>
        <dbReference type="Proteomes" id="UP001642540"/>
    </source>
</evidence>
<feature type="transmembrane region" description="Helical" evidence="1">
    <location>
        <begin position="348"/>
        <end position="365"/>
    </location>
</feature>
<keyword evidence="3" id="KW-1185">Reference proteome</keyword>
<sequence>MIHDLSNFNFAFDPEDVYINDELTISDGYFGFYSKYHQVCNIFVLFTVTFNGTVTAIQQSGYGTDENSMFLVVRECCDNFTDANSQMKSFATEFLTLESTSLLAFYSNFAFVFHQNLTNNLETTAIVRLNAYCYYCPNNNFHEIPAEVQDLKQIPFQLSRVRLECQTLNDNGWKRKIFIMTAAPLSYDMLLKNINHKIENGRKNFQQHLTESYLAEYILFRMASDITNMTIDPVLRGFPADYDPDTHWHLNIKLVGTRLPVFRNIISVTRGSYLLTKQDLLSFIYCMKTADLVKIKWDIYIWVLDPSTWICILMVLLGYAFIYKSIFKGLDLLWILFNLNFWRQHPRTIIYSYVLGAIFLPWIYGSGMSTDFIDFDFPVYSRELSSKGYKIWGVDTDAEYMKHGQNLLPKYGLKFLEVNTGSRDLEMAVYIDENFKMPGNFRDRFKVMASRKLMFLNGHENYYTFPSLFVTLWSLKKAVFEKDFLCGIVQQAPKFNVQLTQSFHFRGYMSTRFTGLFIRYLEAGFVKYLQSLITLPAALKSMVSVDDVSVILNSSTLSVRTPLGVICVAYLLFNLCLLILFLSPKVYRNGCKILLDIKQLYKCMMCNQNMERFKLIKINIKIANRGKLID</sequence>
<dbReference type="Proteomes" id="UP001642540">
    <property type="component" value="Unassembled WGS sequence"/>
</dbReference>
<keyword evidence="1" id="KW-0812">Transmembrane</keyword>